<feature type="region of interest" description="Disordered" evidence="8">
    <location>
        <begin position="604"/>
        <end position="757"/>
    </location>
</feature>
<feature type="domain" description="Calmodulin-binding" evidence="10">
    <location>
        <begin position="363"/>
        <end position="449"/>
    </location>
</feature>
<dbReference type="GO" id="GO:0016286">
    <property type="term" value="F:small conductance calcium-activated potassium channel activity"/>
    <property type="evidence" value="ECO:0007669"/>
    <property type="project" value="InterPro"/>
</dbReference>
<dbReference type="PANTHER" id="PTHR10153">
    <property type="entry name" value="SMALL CONDUCTANCE CALCIUM-ACTIVATED POTASSIUM CHANNEL"/>
    <property type="match status" value="1"/>
</dbReference>
<evidence type="ECO:0000256" key="3">
    <source>
        <dbReference type="ARBA" id="ARBA00022692"/>
    </source>
</evidence>
<evidence type="ECO:0000256" key="6">
    <source>
        <dbReference type="ARBA" id="ARBA00023136"/>
    </source>
</evidence>
<keyword evidence="6 9" id="KW-0472">Membrane</keyword>
<dbReference type="InterPro" id="IPR004178">
    <property type="entry name" value="CaM-bd_dom"/>
</dbReference>
<evidence type="ECO:0000256" key="8">
    <source>
        <dbReference type="SAM" id="MobiDB-lite"/>
    </source>
</evidence>
<dbReference type="InterPro" id="IPR013099">
    <property type="entry name" value="K_chnl_dom"/>
</dbReference>
<evidence type="ECO:0000256" key="2">
    <source>
        <dbReference type="ARBA" id="ARBA00022448"/>
    </source>
</evidence>
<dbReference type="SMART" id="SM01053">
    <property type="entry name" value="CaMBD"/>
    <property type="match status" value="1"/>
</dbReference>
<dbReference type="Pfam" id="PF03530">
    <property type="entry name" value="SK_channel"/>
    <property type="match status" value="1"/>
</dbReference>
<feature type="compositionally biased region" description="Basic and acidic residues" evidence="8">
    <location>
        <begin position="523"/>
        <end position="572"/>
    </location>
</feature>
<keyword evidence="4 9" id="KW-1133">Transmembrane helix</keyword>
<accession>A0A0N4Z1F5</accession>
<evidence type="ECO:0000256" key="5">
    <source>
        <dbReference type="ARBA" id="ARBA00023065"/>
    </source>
</evidence>
<dbReference type="SUPFAM" id="SSF81324">
    <property type="entry name" value="Voltage-gated potassium channels"/>
    <property type="match status" value="1"/>
</dbReference>
<dbReference type="GO" id="GO:0005516">
    <property type="term" value="F:calmodulin binding"/>
    <property type="evidence" value="ECO:0007669"/>
    <property type="project" value="InterPro"/>
</dbReference>
<dbReference type="WBParaSite" id="PTRK_0000059200.1">
    <property type="protein sequence ID" value="PTRK_0000059200.1"/>
    <property type="gene ID" value="PTRK_0000059200"/>
</dbReference>
<feature type="compositionally biased region" description="Polar residues" evidence="8">
    <location>
        <begin position="703"/>
        <end position="716"/>
    </location>
</feature>
<name>A0A0N4Z1F5_PARTI</name>
<feature type="transmembrane region" description="Helical" evidence="9">
    <location>
        <begin position="160"/>
        <end position="179"/>
    </location>
</feature>
<organism evidence="11 12">
    <name type="scientific">Parastrongyloides trichosuri</name>
    <name type="common">Possum-specific nematode worm</name>
    <dbReference type="NCBI Taxonomy" id="131310"/>
    <lineage>
        <taxon>Eukaryota</taxon>
        <taxon>Metazoa</taxon>
        <taxon>Ecdysozoa</taxon>
        <taxon>Nematoda</taxon>
        <taxon>Chromadorea</taxon>
        <taxon>Rhabditida</taxon>
        <taxon>Tylenchina</taxon>
        <taxon>Panagrolaimomorpha</taxon>
        <taxon>Strongyloidoidea</taxon>
        <taxon>Strongyloididae</taxon>
        <taxon>Parastrongyloides</taxon>
    </lineage>
</organism>
<dbReference type="SUPFAM" id="SSF81327">
    <property type="entry name" value="Small-conductance potassium channel"/>
    <property type="match status" value="1"/>
</dbReference>
<dbReference type="Pfam" id="PF07885">
    <property type="entry name" value="Ion_trans_2"/>
    <property type="match status" value="1"/>
</dbReference>
<dbReference type="GO" id="GO:0016020">
    <property type="term" value="C:membrane"/>
    <property type="evidence" value="ECO:0007669"/>
    <property type="project" value="UniProtKB-SubCell"/>
</dbReference>
<proteinExistence type="predicted"/>
<dbReference type="Gene3D" id="1.10.287.70">
    <property type="match status" value="2"/>
</dbReference>
<evidence type="ECO:0000256" key="9">
    <source>
        <dbReference type="SAM" id="Phobius"/>
    </source>
</evidence>
<feature type="region of interest" description="Disordered" evidence="8">
    <location>
        <begin position="518"/>
        <end position="591"/>
    </location>
</feature>
<evidence type="ECO:0000313" key="11">
    <source>
        <dbReference type="Proteomes" id="UP000038045"/>
    </source>
</evidence>
<dbReference type="Proteomes" id="UP000038045">
    <property type="component" value="Unplaced"/>
</dbReference>
<feature type="transmembrane region" description="Helical" evidence="9">
    <location>
        <begin position="199"/>
        <end position="217"/>
    </location>
</feature>
<dbReference type="InterPro" id="IPR036122">
    <property type="entry name" value="CaM-bd_dom_sf"/>
</dbReference>
<feature type="transmembrane region" description="Helical" evidence="9">
    <location>
        <begin position="293"/>
        <end position="313"/>
    </location>
</feature>
<feature type="transmembrane region" description="Helical" evidence="9">
    <location>
        <begin position="116"/>
        <end position="139"/>
    </location>
</feature>
<comment type="subcellular location">
    <subcellularLocation>
        <location evidence="1">Membrane</location>
        <topology evidence="1">Multi-pass membrane protein</topology>
    </subcellularLocation>
</comment>
<keyword evidence="7" id="KW-0407">Ion channel</keyword>
<dbReference type="AlphaFoldDB" id="A0A0N4Z1F5"/>
<keyword evidence="2" id="KW-0813">Transport</keyword>
<sequence>MAATALRSGILADFSGKSSKITLYSSKPLTSRLRPEDNPILSINQHHNKLIYGHGYARKLSTALDARKKFLLRQEYRKKKLFHCKLSLSMAILGLILTIIDVEISSFQGHLWFVSFWLRIIVIISTLSLDVFIILYHFYESKLIALEAMNDNWSVGCTRNQIVKVIIELVICSICPPTIEYSFVWPNLNPETSVIIPTFNIPLNVLISFPMFLRLYLLARYLVYKAKIYTKSSTRTVAILGQVSVNFSFVIKSALFTEPMKVISLSILLFWISAAWMLTQCERYAGENDIKAIFTYCNFIWFEIVTFFSIGYGDIQVKTYCGRGIAISTGIVGAVMSSLMTVIMGRSLLLTLAEKRVNQVVSESQLQIQYKNAAATVLQSIWRITRCRIRLKKIGESNIGCGGGTEKKITFLLRMEQRKLLSAILEFRKLRWRLRKHVENIDELIVYNRVFSETQEKVQSFRRKGILSLGKNQKGEKILKKQKKRRNVIQDGITQTPYLDGSLKEMVINKELNSGAISQGSLDSDKDKKKTDEGNKNDKKSNEKNEVQKNGSKEEDKEVKIIYHDNAKDILVNKKSVHNDTNSGSEGKVVEDVEFIKKKASAFDKLMDKSAEKSTVSRKGPKKEVKKSEDKDEHKKSDEYRKSPVKRSDDKEKNVDENNVEKKVEERKREVVEESRKEKKSVFKKGFESDSIQDRENLDKSQVESVTVKPSDNNDNTNKRLDKSQLDDDNINEKNKEVVTEKERKTLGESVDKIKNN</sequence>
<dbReference type="Pfam" id="PF02888">
    <property type="entry name" value="CaMBD"/>
    <property type="match status" value="1"/>
</dbReference>
<keyword evidence="3 9" id="KW-0812">Transmembrane</keyword>
<evidence type="ECO:0000256" key="7">
    <source>
        <dbReference type="ARBA" id="ARBA00023303"/>
    </source>
</evidence>
<dbReference type="STRING" id="131310.A0A0N4Z1F5"/>
<feature type="compositionally biased region" description="Basic and acidic residues" evidence="8">
    <location>
        <begin position="622"/>
        <end position="702"/>
    </location>
</feature>
<evidence type="ECO:0000256" key="4">
    <source>
        <dbReference type="ARBA" id="ARBA00022989"/>
    </source>
</evidence>
<keyword evidence="5" id="KW-0406">Ion transport</keyword>
<evidence type="ECO:0000259" key="10">
    <source>
        <dbReference type="SMART" id="SM01053"/>
    </source>
</evidence>
<protein>
    <submittedName>
        <fullName evidence="12">CaMBD domain-containing protein</fullName>
    </submittedName>
</protein>
<reference evidence="12" key="1">
    <citation type="submission" date="2017-02" db="UniProtKB">
        <authorList>
            <consortium name="WormBaseParasite"/>
        </authorList>
    </citation>
    <scope>IDENTIFICATION</scope>
</reference>
<feature type="transmembrane region" description="Helical" evidence="9">
    <location>
        <begin position="86"/>
        <end position="104"/>
    </location>
</feature>
<feature type="compositionally biased region" description="Basic and acidic residues" evidence="8">
    <location>
        <begin position="717"/>
        <end position="757"/>
    </location>
</feature>
<dbReference type="InterPro" id="IPR015449">
    <property type="entry name" value="K_chnl_Ca-activ_SK"/>
</dbReference>
<keyword evidence="11" id="KW-1185">Reference proteome</keyword>
<evidence type="ECO:0000256" key="1">
    <source>
        <dbReference type="ARBA" id="ARBA00004141"/>
    </source>
</evidence>
<feature type="transmembrane region" description="Helical" evidence="9">
    <location>
        <begin position="262"/>
        <end position="281"/>
    </location>
</feature>
<feature type="transmembrane region" description="Helical" evidence="9">
    <location>
        <begin position="325"/>
        <end position="349"/>
    </location>
</feature>
<evidence type="ECO:0000313" key="12">
    <source>
        <dbReference type="WBParaSite" id="PTRK_0000059200.1"/>
    </source>
</evidence>